<sequence>QIGFINNGNAEESEALKFVVSQSNTKNNISITLKVLNTSTSVGLFDQAVSVLRQQNVTILVEGSHLKVSACAISLVMGVSVIRLHGSNGQFDQCENVVDMSAGYRYFAHATFDALSILKWRKVLLIFDESRFFEAGYFYFNYKKSTLTMDLIQVPETKYAEDRERKIWQITEQIQSYQPESILLYTGKENTDMLLQQVPRQRHFPYQWILQEQVSQHQRSLPDNVVLAFKLPYESSFVNKLFGSAKQEKLKYINKVKFKTFKKLSTDRSFLVDICCKITVKHLLMSIKNNKTITSIYSLFSLLFCHHGVSITKFLIFPQDYVAVAHDAIKVITEALNEKPCLSLNGKDRLLPDTEMFNCMRKVTFNGMTGSVQFDNRGRRTDVSLEILNLRNDSFQKIGFWNSTERAVLFEDPLPNTLPGSSSNGEVNGRHFRIVYVEDPPFIISKKNEDGTISLQGYSIDLLKELSRSLGFTYEMYPSPDGFYGTVTENGTWNGMIRQILDGNANMAAGSIAITETREKVVDFTVPFMYYTDDLLVKKTSTETTDLLQFMDPFENGVWIATLGVVALISIAVFAVNYFSPYGYKDENGRGTSEEFNFFNSVWFSLACMLQQGGDNTPRNLSGRILTGCYWFCILIWVSTYTANLAAFLTVKNAAQPINSLNDILKTSYKVAVVSSTSVYSAFKTTQYEPHRKIWNRIQAEKTLVKNALEGVQWVREKDNFAFVYDGPVLDYFAMQRPCGLRVVPGLTSAKGFALTFRAHDPHTNIFTLTILHLHENQFLDSLKRKWWDDTNACSQEQDTSESIRFLTISVLKHGH</sequence>
<evidence type="ECO:0000256" key="5">
    <source>
        <dbReference type="ARBA" id="ARBA00022989"/>
    </source>
</evidence>
<keyword evidence="12" id="KW-1071">Ligand-gated ion channel</keyword>
<dbReference type="InterPro" id="IPR015683">
    <property type="entry name" value="Ionotropic_Glu_rcpt"/>
</dbReference>
<evidence type="ECO:0000259" key="19">
    <source>
        <dbReference type="SMART" id="SM00079"/>
    </source>
</evidence>
<dbReference type="FunFam" id="1.10.287.70:FF:000143">
    <property type="entry name" value="Probable glutamate receptor"/>
    <property type="match status" value="1"/>
</dbReference>
<dbReference type="FunFam" id="3.40.190.10:FF:000024">
    <property type="entry name" value="Glutamate receptor, ionotropic, delta 1"/>
    <property type="match status" value="1"/>
</dbReference>
<feature type="binding site" evidence="15">
    <location>
        <position position="678"/>
    </location>
    <ligand>
        <name>L-glutamate</name>
        <dbReference type="ChEBI" id="CHEBI:29985"/>
    </ligand>
</feature>
<dbReference type="Proteomes" id="UP001159428">
    <property type="component" value="Unassembled WGS sequence"/>
</dbReference>
<evidence type="ECO:0000256" key="15">
    <source>
        <dbReference type="PIRSR" id="PIRSR601508-1"/>
    </source>
</evidence>
<evidence type="ECO:0000256" key="9">
    <source>
        <dbReference type="ARBA" id="ARBA00023170"/>
    </source>
</evidence>
<dbReference type="Pfam" id="PF00060">
    <property type="entry name" value="Lig_chan"/>
    <property type="match status" value="1"/>
</dbReference>
<dbReference type="SUPFAM" id="SSF53822">
    <property type="entry name" value="Periplasmic binding protein-like I"/>
    <property type="match status" value="1"/>
</dbReference>
<comment type="caution">
    <text evidence="21">The sequence shown here is derived from an EMBL/GenBank/DDBJ whole genome shotgun (WGS) entry which is preliminary data.</text>
</comment>
<dbReference type="InterPro" id="IPR001828">
    <property type="entry name" value="ANF_lig-bd_rcpt"/>
</dbReference>
<dbReference type="PANTHER" id="PTHR18966">
    <property type="entry name" value="IONOTROPIC GLUTAMATE RECEPTOR"/>
    <property type="match status" value="1"/>
</dbReference>
<proteinExistence type="predicted"/>
<evidence type="ECO:0000256" key="1">
    <source>
        <dbReference type="ARBA" id="ARBA00004651"/>
    </source>
</evidence>
<evidence type="ECO:0000256" key="16">
    <source>
        <dbReference type="PIRSR" id="PIRSR601508-2"/>
    </source>
</evidence>
<evidence type="ECO:0000256" key="7">
    <source>
        <dbReference type="ARBA" id="ARBA00023065"/>
    </source>
</evidence>
<feature type="transmembrane region" description="Helical" evidence="18">
    <location>
        <begin position="629"/>
        <end position="651"/>
    </location>
</feature>
<dbReference type="InterPro" id="IPR028082">
    <property type="entry name" value="Peripla_BP_I"/>
</dbReference>
<evidence type="ECO:0000256" key="12">
    <source>
        <dbReference type="ARBA" id="ARBA00023286"/>
    </source>
</evidence>
<keyword evidence="11" id="KW-0628">Postsynaptic cell membrane</keyword>
<evidence type="ECO:0000256" key="2">
    <source>
        <dbReference type="ARBA" id="ARBA00022448"/>
    </source>
</evidence>
<keyword evidence="6" id="KW-0770">Synapse</keyword>
<keyword evidence="7" id="KW-0406">Ion transport</keyword>
<feature type="non-terminal residue" evidence="21">
    <location>
        <position position="1"/>
    </location>
</feature>
<dbReference type="InterPro" id="IPR001320">
    <property type="entry name" value="Iontro_rcpt_C"/>
</dbReference>
<keyword evidence="17" id="KW-1015">Disulfide bond</keyword>
<keyword evidence="8 18" id="KW-0472">Membrane</keyword>
<feature type="domain" description="Ionotropic glutamate receptor C-terminal" evidence="19">
    <location>
        <begin position="433"/>
        <end position="790"/>
    </location>
</feature>
<feature type="site" description="Crucial to convey clamshell closure to channel opening" evidence="16">
    <location>
        <position position="658"/>
    </location>
</feature>
<dbReference type="GO" id="GO:0045211">
    <property type="term" value="C:postsynaptic membrane"/>
    <property type="evidence" value="ECO:0007669"/>
    <property type="project" value="UniProtKB-SubCell"/>
</dbReference>
<keyword evidence="13" id="KW-0407">Ion channel</keyword>
<gene>
    <name evidence="21" type="ORF">PMEA_00034124</name>
</gene>
<feature type="binding site" evidence="15">
    <location>
        <position position="726"/>
    </location>
    <ligand>
        <name>L-glutamate</name>
        <dbReference type="ChEBI" id="CHEBI:29985"/>
    </ligand>
</feature>
<comment type="subcellular location">
    <subcellularLocation>
        <location evidence="1">Cell membrane</location>
        <topology evidence="1">Multi-pass membrane protein</topology>
    </subcellularLocation>
    <subcellularLocation>
        <location evidence="14">Postsynaptic cell membrane</location>
    </subcellularLocation>
</comment>
<organism evidence="21 22">
    <name type="scientific">Pocillopora meandrina</name>
    <dbReference type="NCBI Taxonomy" id="46732"/>
    <lineage>
        <taxon>Eukaryota</taxon>
        <taxon>Metazoa</taxon>
        <taxon>Cnidaria</taxon>
        <taxon>Anthozoa</taxon>
        <taxon>Hexacorallia</taxon>
        <taxon>Scleractinia</taxon>
        <taxon>Astrocoeniina</taxon>
        <taxon>Pocilloporidae</taxon>
        <taxon>Pocillopora</taxon>
    </lineage>
</organism>
<dbReference type="SMART" id="SM00079">
    <property type="entry name" value="PBPe"/>
    <property type="match status" value="1"/>
</dbReference>
<keyword evidence="22" id="KW-1185">Reference proteome</keyword>
<evidence type="ECO:0000256" key="10">
    <source>
        <dbReference type="ARBA" id="ARBA00023180"/>
    </source>
</evidence>
<dbReference type="Gene3D" id="1.10.287.70">
    <property type="match status" value="1"/>
</dbReference>
<feature type="transmembrane region" description="Helical" evidence="18">
    <location>
        <begin position="558"/>
        <end position="580"/>
    </location>
</feature>
<evidence type="ECO:0000256" key="18">
    <source>
        <dbReference type="SAM" id="Phobius"/>
    </source>
</evidence>
<dbReference type="PRINTS" id="PR00177">
    <property type="entry name" value="NMDARECEPTOR"/>
</dbReference>
<feature type="site" description="Interaction with the cone snail toxin Con-ikot-ikot" evidence="16">
    <location>
        <position position="684"/>
    </location>
</feature>
<evidence type="ECO:0008006" key="23">
    <source>
        <dbReference type="Google" id="ProtNLM"/>
    </source>
</evidence>
<accession>A0AAU9XXU1</accession>
<dbReference type="SUPFAM" id="SSF53850">
    <property type="entry name" value="Periplasmic binding protein-like II"/>
    <property type="match status" value="1"/>
</dbReference>
<dbReference type="GO" id="GO:0015276">
    <property type="term" value="F:ligand-gated monoatomic ion channel activity"/>
    <property type="evidence" value="ECO:0007669"/>
    <property type="project" value="InterPro"/>
</dbReference>
<evidence type="ECO:0000256" key="8">
    <source>
        <dbReference type="ARBA" id="ARBA00023136"/>
    </source>
</evidence>
<keyword evidence="2" id="KW-0813">Transport</keyword>
<evidence type="ECO:0000256" key="6">
    <source>
        <dbReference type="ARBA" id="ARBA00023018"/>
    </source>
</evidence>
<dbReference type="Gene3D" id="3.40.190.10">
    <property type="entry name" value="Periplasmic binding protein-like II"/>
    <property type="match status" value="2"/>
</dbReference>
<evidence type="ECO:0000256" key="17">
    <source>
        <dbReference type="PIRSR" id="PIRSR601508-3"/>
    </source>
</evidence>
<dbReference type="SMART" id="SM00918">
    <property type="entry name" value="Lig_chan-Glu_bd"/>
    <property type="match status" value="1"/>
</dbReference>
<dbReference type="Pfam" id="PF01094">
    <property type="entry name" value="ANF_receptor"/>
    <property type="match status" value="1"/>
</dbReference>
<feature type="binding site" evidence="15">
    <location>
        <position position="518"/>
    </location>
    <ligand>
        <name>L-glutamate</name>
        <dbReference type="ChEBI" id="CHEBI:29985"/>
    </ligand>
</feature>
<evidence type="ECO:0000256" key="11">
    <source>
        <dbReference type="ARBA" id="ARBA00023257"/>
    </source>
</evidence>
<keyword evidence="5 18" id="KW-1133">Transmembrane helix</keyword>
<dbReference type="SUPFAM" id="SSF81324">
    <property type="entry name" value="Voltage-gated potassium channels"/>
    <property type="match status" value="1"/>
</dbReference>
<keyword evidence="10" id="KW-0325">Glycoprotein</keyword>
<evidence type="ECO:0000256" key="3">
    <source>
        <dbReference type="ARBA" id="ARBA00022475"/>
    </source>
</evidence>
<dbReference type="EMBL" id="CALNXJ010000083">
    <property type="protein sequence ID" value="CAH3162263.1"/>
    <property type="molecule type" value="Genomic_DNA"/>
</dbReference>
<dbReference type="Gene3D" id="3.40.50.2300">
    <property type="match status" value="3"/>
</dbReference>
<name>A0AAU9XXU1_9CNID</name>
<protein>
    <recommendedName>
        <fullName evidence="23">Glutamate receptor</fullName>
    </recommendedName>
</protein>
<feature type="domain" description="Ionotropic glutamate receptor L-glutamate and glycine-binding" evidence="20">
    <location>
        <begin position="441"/>
        <end position="502"/>
    </location>
</feature>
<keyword evidence="4 18" id="KW-0812">Transmembrane</keyword>
<evidence type="ECO:0000313" key="22">
    <source>
        <dbReference type="Proteomes" id="UP001159428"/>
    </source>
</evidence>
<evidence type="ECO:0000256" key="4">
    <source>
        <dbReference type="ARBA" id="ARBA00022692"/>
    </source>
</evidence>
<dbReference type="AlphaFoldDB" id="A0AAU9XXU1"/>
<evidence type="ECO:0000256" key="14">
    <source>
        <dbReference type="ARBA" id="ARBA00034100"/>
    </source>
</evidence>
<keyword evidence="3" id="KW-1003">Cell membrane</keyword>
<dbReference type="Pfam" id="PF10613">
    <property type="entry name" value="Lig_chan-Glu_bd"/>
    <property type="match status" value="1"/>
</dbReference>
<keyword evidence="9" id="KW-0675">Receptor</keyword>
<evidence type="ECO:0000256" key="13">
    <source>
        <dbReference type="ARBA" id="ARBA00023303"/>
    </source>
</evidence>
<evidence type="ECO:0000259" key="20">
    <source>
        <dbReference type="SMART" id="SM00918"/>
    </source>
</evidence>
<evidence type="ECO:0000313" key="21">
    <source>
        <dbReference type="EMBL" id="CAH3162263.1"/>
    </source>
</evidence>
<reference evidence="21 22" key="1">
    <citation type="submission" date="2022-05" db="EMBL/GenBank/DDBJ databases">
        <authorList>
            <consortium name="Genoscope - CEA"/>
            <person name="William W."/>
        </authorList>
    </citation>
    <scope>NUCLEOTIDE SEQUENCE [LARGE SCALE GENOMIC DNA]</scope>
</reference>
<dbReference type="InterPro" id="IPR001508">
    <property type="entry name" value="Iono_Glu_rcpt_met"/>
</dbReference>
<dbReference type="InterPro" id="IPR019594">
    <property type="entry name" value="Glu/Gly-bd"/>
</dbReference>
<feature type="disulfide bond" evidence="17">
    <location>
        <begin position="739"/>
        <end position="794"/>
    </location>
</feature>
<dbReference type="GO" id="GO:0038023">
    <property type="term" value="F:signaling receptor activity"/>
    <property type="evidence" value="ECO:0007669"/>
    <property type="project" value="InterPro"/>
</dbReference>